<organism evidence="1 2">
    <name type="scientific">Magallana gigas</name>
    <name type="common">Pacific oyster</name>
    <name type="synonym">Crassostrea gigas</name>
    <dbReference type="NCBI Taxonomy" id="29159"/>
    <lineage>
        <taxon>Eukaryota</taxon>
        <taxon>Metazoa</taxon>
        <taxon>Spiralia</taxon>
        <taxon>Lophotrochozoa</taxon>
        <taxon>Mollusca</taxon>
        <taxon>Bivalvia</taxon>
        <taxon>Autobranchia</taxon>
        <taxon>Pteriomorphia</taxon>
        <taxon>Ostreida</taxon>
        <taxon>Ostreoidea</taxon>
        <taxon>Ostreidae</taxon>
        <taxon>Magallana</taxon>
    </lineage>
</organism>
<proteinExistence type="predicted"/>
<dbReference type="EnsemblMetazoa" id="G6020.1">
    <property type="protein sequence ID" value="G6020.1:cds"/>
    <property type="gene ID" value="G6020"/>
</dbReference>
<reference evidence="1" key="1">
    <citation type="submission" date="2022-08" db="UniProtKB">
        <authorList>
            <consortium name="EnsemblMetazoa"/>
        </authorList>
    </citation>
    <scope>IDENTIFICATION</scope>
    <source>
        <strain evidence="1">05x7-T-G4-1.051#20</strain>
    </source>
</reference>
<protein>
    <recommendedName>
        <fullName evidence="3">Multiple epidermal growth factor-like domains 6</fullName>
    </recommendedName>
</protein>
<name>A0A8W8NNF0_MAGGI</name>
<sequence length="157" mass="17450">MRSSSDQRKLVVKKSSNTYGARAKNILGVQLWNELQLELHKLLLFYHHSSNIFLNICSGRNYRSCCTDYFKDVQSGSCKPCIGSFGHNCSFPCPNGYYGHGCRYKCDCNDTQTCEPQIGCLAKNNGQKNSLLKTIHVHVAVIVSCFLAVPDIGSSFG</sequence>
<accession>A0A8W8NNF0</accession>
<dbReference type="AlphaFoldDB" id="A0A8W8NNF0"/>
<evidence type="ECO:0000313" key="2">
    <source>
        <dbReference type="Proteomes" id="UP000005408"/>
    </source>
</evidence>
<dbReference type="Gene3D" id="2.170.300.10">
    <property type="entry name" value="Tie2 ligand-binding domain superfamily"/>
    <property type="match status" value="1"/>
</dbReference>
<evidence type="ECO:0000313" key="1">
    <source>
        <dbReference type="EnsemblMetazoa" id="G6020.1:cds"/>
    </source>
</evidence>
<dbReference type="Proteomes" id="UP000005408">
    <property type="component" value="Unassembled WGS sequence"/>
</dbReference>
<evidence type="ECO:0008006" key="3">
    <source>
        <dbReference type="Google" id="ProtNLM"/>
    </source>
</evidence>
<keyword evidence="2" id="KW-1185">Reference proteome</keyword>